<keyword evidence="9" id="KW-0413">Isomerase</keyword>
<dbReference type="CDD" id="cd00610">
    <property type="entry name" value="OAT_like"/>
    <property type="match status" value="1"/>
</dbReference>
<evidence type="ECO:0000256" key="1">
    <source>
        <dbReference type="ARBA" id="ARBA00001579"/>
    </source>
</evidence>
<name>A0AA89B799_9ASTE</name>
<dbReference type="FunFam" id="3.90.1150.10:FF:000012">
    <property type="entry name" value="Glutamate-1-semialdehyde 2,1-aminomutase"/>
    <property type="match status" value="1"/>
</dbReference>
<dbReference type="GO" id="GO:0006779">
    <property type="term" value="P:porphyrin-containing compound biosynthetic process"/>
    <property type="evidence" value="ECO:0007669"/>
    <property type="project" value="UniProtKB-KW"/>
</dbReference>
<comment type="similarity">
    <text evidence="5">Belongs to the class-III pyridoxal-phosphate-dependent aminotransferase family. HemL subfamily.</text>
</comment>
<keyword evidence="10" id="KW-0627">Porphyrin biosynthesis</keyword>
<dbReference type="Gene3D" id="3.90.1150.10">
    <property type="entry name" value="Aspartate Aminotransferase, domain 1"/>
    <property type="match status" value="1"/>
</dbReference>
<protein>
    <recommendedName>
        <fullName evidence="7">glutamate-1-semialdehyde 2,1-aminomutase</fullName>
        <ecNumber evidence="7">5.4.3.8</ecNumber>
    </recommendedName>
</protein>
<dbReference type="PROSITE" id="PS00600">
    <property type="entry name" value="AA_TRANSFER_CLASS_3"/>
    <property type="match status" value="1"/>
</dbReference>
<dbReference type="SUPFAM" id="SSF53383">
    <property type="entry name" value="PLP-dependent transferases"/>
    <property type="match status" value="1"/>
</dbReference>
<evidence type="ECO:0000256" key="2">
    <source>
        <dbReference type="ARBA" id="ARBA00001933"/>
    </source>
</evidence>
<comment type="subunit">
    <text evidence="6">Homodimer.</text>
</comment>
<evidence type="ECO:0000256" key="9">
    <source>
        <dbReference type="ARBA" id="ARBA00023235"/>
    </source>
</evidence>
<evidence type="ECO:0000313" key="12">
    <source>
        <dbReference type="EMBL" id="KAK3027167.1"/>
    </source>
</evidence>
<comment type="pathway">
    <text evidence="3">Porphyrin-containing compound metabolism; protoporphyrin-IX biosynthesis; 5-aminolevulinate from L-glutamyl-tRNA(Glu): step 2/2.</text>
</comment>
<dbReference type="HAMAP" id="MF_00375">
    <property type="entry name" value="HemL_aminotrans_3"/>
    <property type="match status" value="1"/>
</dbReference>
<comment type="pathway">
    <text evidence="4">Porphyrin-containing compound metabolism; chlorophyll biosynthesis.</text>
</comment>
<evidence type="ECO:0000256" key="8">
    <source>
        <dbReference type="ARBA" id="ARBA00022898"/>
    </source>
</evidence>
<dbReference type="GO" id="GO:0009507">
    <property type="term" value="C:chloroplast"/>
    <property type="evidence" value="ECO:0007669"/>
    <property type="project" value="TreeGrafter"/>
</dbReference>
<dbReference type="Pfam" id="PF00202">
    <property type="entry name" value="Aminotran_3"/>
    <property type="match status" value="1"/>
</dbReference>
<dbReference type="EC" id="5.4.3.8" evidence="7"/>
<dbReference type="InterPro" id="IPR005814">
    <property type="entry name" value="Aminotrans_3"/>
</dbReference>
<dbReference type="InterPro" id="IPR015424">
    <property type="entry name" value="PyrdxlP-dep_Trfase"/>
</dbReference>
<evidence type="ECO:0000256" key="4">
    <source>
        <dbReference type="ARBA" id="ARBA00005173"/>
    </source>
</evidence>
<comment type="catalytic activity">
    <reaction evidence="1">
        <text>(S)-4-amino-5-oxopentanoate = 5-aminolevulinate</text>
        <dbReference type="Rhea" id="RHEA:14265"/>
        <dbReference type="ChEBI" id="CHEBI:57501"/>
        <dbReference type="ChEBI" id="CHEBI:356416"/>
        <dbReference type="EC" id="5.4.3.8"/>
    </reaction>
</comment>
<dbReference type="InterPro" id="IPR049704">
    <property type="entry name" value="Aminotrans_3_PPA_site"/>
</dbReference>
<sequence length="480" mass="51211">RDIEAMAGVGLSWPSKLTHRPNFTASSLSRSSSGCSSRCAVKMTATVDDKKTTFTLKKSKEAFNAAKELMPGGVNSPVRAFRSVGGQPILIDSVKGSHMWDIDGNEFIDYVGSWGPAIIGHADDEVLAALAETMKKGTSFGAPCLLENVLAEMVISAVPSIEMVRFVNSGTEACMGVLRLARAFTGCEKIIKFEGCYHGHADPYLVKAGSGVATLGLPDSPGVPKAATAPTLSSPYNDIADVELLFETNKGEIAAVILEPVVGNSGFITPKPDFLNALRRITQENGALLIFDEVMTGFRLSYGGAQEYFGITPDLTTLGKIIGGGLPVGAYGGRREIMEMVAPAGPMYQAGTLSGNPLAMTAGIHTLKRLKEPGQYDYLDKITSELVQGILNAGKKAGHAVCGGYISGMFGFFFTEGPVFNFEDAKKSDTAKFARFFRGMLEEGVYFAPSQFEAGFTSLAHTSEDIRRTIAAAEKVFKQL</sequence>
<dbReference type="NCBIfam" id="NF000818">
    <property type="entry name" value="PRK00062.1"/>
    <property type="match status" value="1"/>
</dbReference>
<organism evidence="12 13">
    <name type="scientific">Escallonia herrerae</name>
    <dbReference type="NCBI Taxonomy" id="1293975"/>
    <lineage>
        <taxon>Eukaryota</taxon>
        <taxon>Viridiplantae</taxon>
        <taxon>Streptophyta</taxon>
        <taxon>Embryophyta</taxon>
        <taxon>Tracheophyta</taxon>
        <taxon>Spermatophyta</taxon>
        <taxon>Magnoliopsida</taxon>
        <taxon>eudicotyledons</taxon>
        <taxon>Gunneridae</taxon>
        <taxon>Pentapetalae</taxon>
        <taxon>asterids</taxon>
        <taxon>campanulids</taxon>
        <taxon>Escalloniales</taxon>
        <taxon>Escalloniaceae</taxon>
        <taxon>Escallonia</taxon>
    </lineage>
</organism>
<evidence type="ECO:0000256" key="7">
    <source>
        <dbReference type="ARBA" id="ARBA00012143"/>
    </source>
</evidence>
<dbReference type="PANTHER" id="PTHR43713">
    <property type="entry name" value="GLUTAMATE-1-SEMIALDEHYDE 2,1-AMINOMUTASE"/>
    <property type="match status" value="1"/>
</dbReference>
<dbReference type="InterPro" id="IPR004639">
    <property type="entry name" value="4pyrrol_synth_GluAld_NH2Trfase"/>
</dbReference>
<dbReference type="GO" id="GO:0030170">
    <property type="term" value="F:pyridoxal phosphate binding"/>
    <property type="evidence" value="ECO:0007669"/>
    <property type="project" value="InterPro"/>
</dbReference>
<comment type="caution">
    <text evidence="12">The sequence shown here is derived from an EMBL/GenBank/DDBJ whole genome shotgun (WGS) entry which is preliminary data.</text>
</comment>
<dbReference type="EMBL" id="JAVXUP010000472">
    <property type="protein sequence ID" value="KAK3027167.1"/>
    <property type="molecule type" value="Genomic_DNA"/>
</dbReference>
<evidence type="ECO:0000256" key="5">
    <source>
        <dbReference type="ARBA" id="ARBA00008981"/>
    </source>
</evidence>
<dbReference type="InterPro" id="IPR015422">
    <property type="entry name" value="PyrdxlP-dep_Trfase_small"/>
</dbReference>
<evidence type="ECO:0000313" key="13">
    <source>
        <dbReference type="Proteomes" id="UP001188597"/>
    </source>
</evidence>
<keyword evidence="8 11" id="KW-0663">Pyridoxal phosphate</keyword>
<gene>
    <name evidence="12" type="ORF">RJ639_042433</name>
</gene>
<comment type="cofactor">
    <cofactor evidence="2">
        <name>pyridoxal 5'-phosphate</name>
        <dbReference type="ChEBI" id="CHEBI:597326"/>
    </cofactor>
</comment>
<evidence type="ECO:0000256" key="6">
    <source>
        <dbReference type="ARBA" id="ARBA00011738"/>
    </source>
</evidence>
<proteinExistence type="inferred from homology"/>
<reference evidence="12" key="1">
    <citation type="submission" date="2022-12" db="EMBL/GenBank/DDBJ databases">
        <title>Draft genome assemblies for two species of Escallonia (Escalloniales).</title>
        <authorList>
            <person name="Chanderbali A."/>
            <person name="Dervinis C."/>
            <person name="Anghel I."/>
            <person name="Soltis D."/>
            <person name="Soltis P."/>
            <person name="Zapata F."/>
        </authorList>
    </citation>
    <scope>NUCLEOTIDE SEQUENCE</scope>
    <source>
        <strain evidence="12">UCBG64.0493</strain>
        <tissue evidence="12">Leaf</tissue>
    </source>
</reference>
<dbReference type="GO" id="GO:0008483">
    <property type="term" value="F:transaminase activity"/>
    <property type="evidence" value="ECO:0007669"/>
    <property type="project" value="InterPro"/>
</dbReference>
<accession>A0AA89B799</accession>
<keyword evidence="13" id="KW-1185">Reference proteome</keyword>
<dbReference type="GO" id="GO:0042286">
    <property type="term" value="F:glutamate-1-semialdehyde 2,1-aminomutase activity"/>
    <property type="evidence" value="ECO:0007669"/>
    <property type="project" value="UniProtKB-EC"/>
</dbReference>
<evidence type="ECO:0000256" key="3">
    <source>
        <dbReference type="ARBA" id="ARBA00004819"/>
    </source>
</evidence>
<dbReference type="NCBIfam" id="TIGR00713">
    <property type="entry name" value="hemL"/>
    <property type="match status" value="1"/>
</dbReference>
<dbReference type="AlphaFoldDB" id="A0AA89B799"/>
<dbReference type="FunFam" id="3.40.640.10:FF:000021">
    <property type="entry name" value="Glutamate-1-semialdehyde 2,1-aminomutase"/>
    <property type="match status" value="1"/>
</dbReference>
<dbReference type="Proteomes" id="UP001188597">
    <property type="component" value="Unassembled WGS sequence"/>
</dbReference>
<dbReference type="PANTHER" id="PTHR43713:SF3">
    <property type="entry name" value="GLUTAMATE-1-SEMIALDEHYDE 2,1-AMINOMUTASE 1, CHLOROPLASTIC-RELATED"/>
    <property type="match status" value="1"/>
</dbReference>
<evidence type="ECO:0000256" key="11">
    <source>
        <dbReference type="RuleBase" id="RU003560"/>
    </source>
</evidence>
<evidence type="ECO:0000256" key="10">
    <source>
        <dbReference type="ARBA" id="ARBA00023244"/>
    </source>
</evidence>
<feature type="non-terminal residue" evidence="12">
    <location>
        <position position="480"/>
    </location>
</feature>
<dbReference type="InterPro" id="IPR015421">
    <property type="entry name" value="PyrdxlP-dep_Trfase_major"/>
</dbReference>
<dbReference type="Gene3D" id="3.40.640.10">
    <property type="entry name" value="Type I PLP-dependent aspartate aminotransferase-like (Major domain)"/>
    <property type="match status" value="1"/>
</dbReference>